<reference evidence="3" key="1">
    <citation type="submission" date="2022-01" db="EMBL/GenBank/DDBJ databases">
        <title>Lysobacter chinensis sp. nov., a bacterium isolated from cow dung compost.</title>
        <authorList>
            <person name="Zhou L.Y."/>
        </authorList>
    </citation>
    <scope>NUCLEOTIDE SEQUENCE [LARGE SCALE GENOMIC DNA]</scope>
    <source>
        <strain evidence="3">TLK-CK17</strain>
    </source>
</reference>
<dbReference type="EMBL" id="JAKJPO010000003">
    <property type="protein sequence ID" value="MCF7221659.1"/>
    <property type="molecule type" value="Genomic_DNA"/>
</dbReference>
<evidence type="ECO:0000313" key="2">
    <source>
        <dbReference type="EMBL" id="MCF7221659.1"/>
    </source>
</evidence>
<feature type="compositionally biased region" description="Low complexity" evidence="1">
    <location>
        <begin position="317"/>
        <end position="337"/>
    </location>
</feature>
<keyword evidence="3" id="KW-1185">Reference proteome</keyword>
<feature type="compositionally biased region" description="Basic and acidic residues" evidence="1">
    <location>
        <begin position="342"/>
        <end position="359"/>
    </location>
</feature>
<feature type="compositionally biased region" description="Basic and acidic residues" evidence="1">
    <location>
        <begin position="270"/>
        <end position="287"/>
    </location>
</feature>
<accession>A0ABS9HTW3</accession>
<dbReference type="Proteomes" id="UP001430796">
    <property type="component" value="Unassembled WGS sequence"/>
</dbReference>
<comment type="caution">
    <text evidence="2">The sequence shown here is derived from an EMBL/GenBank/DDBJ whole genome shotgun (WGS) entry which is preliminary data.</text>
</comment>
<evidence type="ECO:0000256" key="1">
    <source>
        <dbReference type="SAM" id="MobiDB-lite"/>
    </source>
</evidence>
<feature type="compositionally biased region" description="Polar residues" evidence="1">
    <location>
        <begin position="360"/>
        <end position="375"/>
    </location>
</feature>
<evidence type="ECO:0008006" key="4">
    <source>
        <dbReference type="Google" id="ProtNLM"/>
    </source>
</evidence>
<name>A0ABS9HTW3_9GAMM</name>
<protein>
    <recommendedName>
        <fullName evidence="4">Lipase (Class 3)</fullName>
    </recommendedName>
</protein>
<dbReference type="RefSeq" id="WP_237054076.1">
    <property type="nucleotide sequence ID" value="NZ_JAKJPO010000003.1"/>
</dbReference>
<reference evidence="2 3" key="2">
    <citation type="submission" date="2022-01" db="EMBL/GenBank/DDBJ databases">
        <title>Lysobacter chinensis sp. nov., a bacterium isolated from cow dung compost.</title>
        <authorList>
            <person name="Liu Y."/>
        </authorList>
    </citation>
    <scope>NUCLEOTIDE SEQUENCE [LARGE SCALE GENOMIC DNA]</scope>
    <source>
        <strain evidence="2 3">TLK-CK17</strain>
    </source>
</reference>
<feature type="region of interest" description="Disordered" evidence="1">
    <location>
        <begin position="263"/>
        <end position="382"/>
    </location>
</feature>
<evidence type="ECO:0000313" key="3">
    <source>
        <dbReference type="Proteomes" id="UP001430796"/>
    </source>
</evidence>
<dbReference type="Pfam" id="PF26363">
    <property type="entry name" value="Phospholipase-like"/>
    <property type="match status" value="1"/>
</dbReference>
<gene>
    <name evidence="2" type="ORF">L3V18_07635</name>
</gene>
<reference evidence="2 3" key="3">
    <citation type="submission" date="2022-01" db="EMBL/GenBank/DDBJ databases">
        <authorList>
            <person name="Zhou L.Y."/>
        </authorList>
    </citation>
    <scope>NUCLEOTIDE SEQUENCE [LARGE SCALE GENOMIC DNA]</scope>
    <source>
        <strain evidence="2 3">TLK-CK17</strain>
    </source>
</reference>
<dbReference type="InterPro" id="IPR029058">
    <property type="entry name" value="AB_hydrolase_fold"/>
</dbReference>
<dbReference type="Gene3D" id="3.40.50.1820">
    <property type="entry name" value="alpha/beta hydrolase"/>
    <property type="match status" value="1"/>
</dbReference>
<proteinExistence type="predicted"/>
<organism evidence="2 3">
    <name type="scientific">Marilutibacter chinensis</name>
    <dbReference type="NCBI Taxonomy" id="2912247"/>
    <lineage>
        <taxon>Bacteria</taxon>
        <taxon>Pseudomonadati</taxon>
        <taxon>Pseudomonadota</taxon>
        <taxon>Gammaproteobacteria</taxon>
        <taxon>Lysobacterales</taxon>
        <taxon>Lysobacteraceae</taxon>
        <taxon>Marilutibacter</taxon>
    </lineage>
</organism>
<dbReference type="SUPFAM" id="SSF53474">
    <property type="entry name" value="alpha/beta-Hydrolases"/>
    <property type="match status" value="1"/>
</dbReference>
<sequence length="382" mass="41943">MLDFVDNPDNGYQGTIYQRMDSGELIVAHRGTEFERERWQDLIKTDGAMVVGRTNLQADDALALAKRARELAGDPMVAGPYGDKLEVTTTGHSLGGTLAQITAHHYDLCGETFNAYGAVSLSYRIPEGGDRMINHVTAADMVSSGSRHYGQVRVYAMPQEIEMLRDRGYANNDSRLLDPRNMLGAAIDGIGSHDMHYFRNVDGDGRPDRSVLSDPRTQALARSHAPMIEKYREDVEGMRQGLANVLRGPGGVLQDGIDRLRGPVEAGEPAAREAREQADREAREAARARPYRGGSGLFDPDGPLKWPDSLPRGEMGGPPLRAGADAGARLDRLLAGGIDPARQQEWDRELAVHRQRTDPAQEQDVLQQRNQQQTAEPAGMAR</sequence>